<dbReference type="EMBL" id="JASZ02000002">
    <property type="protein sequence ID" value="OWK99269.1"/>
    <property type="molecule type" value="Genomic_DNA"/>
</dbReference>
<reference evidence="1 2" key="2">
    <citation type="submission" date="2017-05" db="EMBL/GenBank/DDBJ databases">
        <title>Genome of Chryseobacterium haifense.</title>
        <authorList>
            <person name="Newman J.D."/>
        </authorList>
    </citation>
    <scope>NUCLEOTIDE SEQUENCE [LARGE SCALE GENOMIC DNA]</scope>
    <source>
        <strain evidence="1 2">DSM 19056</strain>
    </source>
</reference>
<comment type="caution">
    <text evidence="1">The sequence shown here is derived from an EMBL/GenBank/DDBJ whole genome shotgun (WGS) entry which is preliminary data.</text>
</comment>
<evidence type="ECO:0000313" key="2">
    <source>
        <dbReference type="Proteomes" id="UP000197587"/>
    </source>
</evidence>
<reference evidence="1 2" key="1">
    <citation type="submission" date="2014-01" db="EMBL/GenBank/DDBJ databases">
        <authorList>
            <consortium name="Genome Consortium for Active Teaching"/>
            <person name="Sontag T.C."/>
            <person name="Newman J.D."/>
        </authorList>
    </citation>
    <scope>NUCLEOTIDE SEQUENCE [LARGE SCALE GENOMIC DNA]</scope>
    <source>
        <strain evidence="1 2">DSM 19056</strain>
    </source>
</reference>
<name>A0A246BD15_9FLAO</name>
<sequence length="320" mass="35689">MSDTFKKIDKEFCITDDSVNVYGYRCLTAGFQIDEVKKNPIGFHMHNRDKGVVVRWDDFRIDGDKVFAKPVVNLSHPEGQSIVDQIEGGFLNAASVGKIVVLEASDAKNLKLPGQTKPTVTKWFSREISLVDIPGNYNALANLYDKDNNELNLSDLENFTLKNMKNTLEAAVILTALNLKDGDESAVVTAINNLVAKADKADEYKDLLDAKDEELKTVKAETLTKEVQDLIAGGKTSKKLTNELAAKLEKDYAENPSGLKDLIDTLPAQVLVTEQKEAGKYEGKTFDDLYSSGELETVKKEFPDLYEKLRDEKYPNLKQD</sequence>
<keyword evidence="2" id="KW-1185">Reference proteome</keyword>
<organism evidence="1 2">
    <name type="scientific">Kaistella haifensis DSM 19056</name>
    <dbReference type="NCBI Taxonomy" id="1450526"/>
    <lineage>
        <taxon>Bacteria</taxon>
        <taxon>Pseudomonadati</taxon>
        <taxon>Bacteroidota</taxon>
        <taxon>Flavobacteriia</taxon>
        <taxon>Flavobacteriales</taxon>
        <taxon>Weeksellaceae</taxon>
        <taxon>Chryseobacterium group</taxon>
        <taxon>Kaistella</taxon>
    </lineage>
</organism>
<dbReference type="RefSeq" id="WP_031504131.1">
    <property type="nucleotide sequence ID" value="NZ_JASZ02000002.1"/>
</dbReference>
<proteinExistence type="predicted"/>
<accession>A0A246BD15</accession>
<dbReference type="Proteomes" id="UP000197587">
    <property type="component" value="Unassembled WGS sequence"/>
</dbReference>
<dbReference type="AlphaFoldDB" id="A0A246BD15"/>
<gene>
    <name evidence="1" type="ORF">AP75_01925</name>
</gene>
<evidence type="ECO:0000313" key="1">
    <source>
        <dbReference type="EMBL" id="OWK99269.1"/>
    </source>
</evidence>
<protein>
    <submittedName>
        <fullName evidence="1">Uncharacterized protein</fullName>
    </submittedName>
</protein>